<gene>
    <name evidence="1" type="ORF">H2198_001166</name>
</gene>
<dbReference type="Proteomes" id="UP001172386">
    <property type="component" value="Unassembled WGS sequence"/>
</dbReference>
<comment type="caution">
    <text evidence="1">The sequence shown here is derived from an EMBL/GenBank/DDBJ whole genome shotgun (WGS) entry which is preliminary data.</text>
</comment>
<reference evidence="1" key="1">
    <citation type="submission" date="2022-10" db="EMBL/GenBank/DDBJ databases">
        <title>Culturing micro-colonial fungi from biological soil crusts in the Mojave desert and describing Neophaeococcomyces mojavensis, and introducing the new genera and species Taxawa tesnikishii.</title>
        <authorList>
            <person name="Kurbessoian T."/>
            <person name="Stajich J.E."/>
        </authorList>
    </citation>
    <scope>NUCLEOTIDE SEQUENCE</scope>
    <source>
        <strain evidence="1">JES_112</strain>
    </source>
</reference>
<evidence type="ECO:0000313" key="1">
    <source>
        <dbReference type="EMBL" id="KAJ9662938.1"/>
    </source>
</evidence>
<name>A0ACC3AHZ7_9EURO</name>
<dbReference type="EMBL" id="JAPDRQ010000012">
    <property type="protein sequence ID" value="KAJ9662938.1"/>
    <property type="molecule type" value="Genomic_DNA"/>
</dbReference>
<sequence length="331" mass="36027">MAPRIAIFGAGSIGAAYGWIFSRTVPDQNIVTICRSNYDVASQHGFTLNSTIFGSNLNYRPTVVRSGAEAAGLDPTTPYDYVVICSKAISSKPSTAELLQPLISNSTTIVLIQNGIGIEDEYAKLYPNNPVLSTVVYFAATQTAPAVIKHTEIELLHVGTYPAKAPAEHKKAATKFVNLVADCGATARYHDDVQSERWAKLVMNACLNPICALSKSRDMQFLASAGEDAEQFMRDTMEEVASVAQACGYSNITSEVVDRCIYRTQTRVPPGVEPSMMADALVGRNMEVDAIVGNVVKLAREKGVKVPILRTLYNLLQALDDSFSRDSHKRR</sequence>
<evidence type="ECO:0000313" key="2">
    <source>
        <dbReference type="Proteomes" id="UP001172386"/>
    </source>
</evidence>
<accession>A0ACC3AHZ7</accession>
<protein>
    <submittedName>
        <fullName evidence="1">Uncharacterized protein</fullName>
    </submittedName>
</protein>
<organism evidence="1 2">
    <name type="scientific">Neophaeococcomyces mojaviensis</name>
    <dbReference type="NCBI Taxonomy" id="3383035"/>
    <lineage>
        <taxon>Eukaryota</taxon>
        <taxon>Fungi</taxon>
        <taxon>Dikarya</taxon>
        <taxon>Ascomycota</taxon>
        <taxon>Pezizomycotina</taxon>
        <taxon>Eurotiomycetes</taxon>
        <taxon>Chaetothyriomycetidae</taxon>
        <taxon>Chaetothyriales</taxon>
        <taxon>Chaetothyriales incertae sedis</taxon>
        <taxon>Neophaeococcomyces</taxon>
    </lineage>
</organism>
<proteinExistence type="predicted"/>
<keyword evidence="2" id="KW-1185">Reference proteome</keyword>